<feature type="binding site" evidence="10">
    <location>
        <position position="209"/>
    </location>
    <ligand>
        <name>UDP-N-acetyl-alpha-D-glucosamine</name>
        <dbReference type="ChEBI" id="CHEBI:57705"/>
    </ligand>
</feature>
<dbReference type="UniPathway" id="UPA00219"/>
<dbReference type="GO" id="GO:0051301">
    <property type="term" value="P:cell division"/>
    <property type="evidence" value="ECO:0007669"/>
    <property type="project" value="UniProtKB-KW"/>
</dbReference>
<dbReference type="GO" id="GO:0005886">
    <property type="term" value="C:plasma membrane"/>
    <property type="evidence" value="ECO:0007669"/>
    <property type="project" value="UniProtKB-SubCell"/>
</dbReference>
<feature type="domain" description="Glycosyl transferase family 28 C-terminal" evidence="12">
    <location>
        <begin position="202"/>
        <end position="361"/>
    </location>
</feature>
<evidence type="ECO:0000256" key="3">
    <source>
        <dbReference type="ARBA" id="ARBA00022676"/>
    </source>
</evidence>
<dbReference type="Pfam" id="PF03033">
    <property type="entry name" value="Glyco_transf_28"/>
    <property type="match status" value="1"/>
</dbReference>
<dbReference type="Pfam" id="PF04101">
    <property type="entry name" value="Glyco_tran_28_C"/>
    <property type="match status" value="1"/>
</dbReference>
<dbReference type="HAMAP" id="MF_00033">
    <property type="entry name" value="MurG"/>
    <property type="match status" value="1"/>
</dbReference>
<dbReference type="EC" id="2.4.1.227" evidence="10"/>
<evidence type="ECO:0000256" key="6">
    <source>
        <dbReference type="ARBA" id="ARBA00022984"/>
    </source>
</evidence>
<dbReference type="PANTHER" id="PTHR21015">
    <property type="entry name" value="UDP-N-ACETYLGLUCOSAMINE--N-ACETYLMURAMYL-(PENTAPEPTIDE) PYROPHOSPHORYL-UNDECAPRENOL N-ACETYLGLUCOSAMINE TRANSFERASE 1"/>
    <property type="match status" value="1"/>
</dbReference>
<dbReference type="InterPro" id="IPR006009">
    <property type="entry name" value="GlcNAc_MurG"/>
</dbReference>
<dbReference type="InterPro" id="IPR007235">
    <property type="entry name" value="Glyco_trans_28_C"/>
</dbReference>
<protein>
    <recommendedName>
        <fullName evidence="10">UDP-N-acetylglucosamine--N-acetylmuramyl-(pentapeptide) pyrophosphoryl-undecaprenol N-acetylglucosamine transferase</fullName>
        <ecNumber evidence="10">2.4.1.227</ecNumber>
    </recommendedName>
    <alternativeName>
        <fullName evidence="10">Undecaprenyl-PP-MurNAc-pentapeptide-UDPGlcNAc GlcNAc transferase</fullName>
    </alternativeName>
</protein>
<evidence type="ECO:0000256" key="5">
    <source>
        <dbReference type="ARBA" id="ARBA00022960"/>
    </source>
</evidence>
<comment type="function">
    <text evidence="10">Cell wall formation. Catalyzes the transfer of a GlcNAc subunit on undecaprenyl-pyrophosphoryl-MurNAc-pentapeptide (lipid intermediate I) to form undecaprenyl-pyrophosphoryl-MurNAc-(pentapeptide)GlcNAc (lipid intermediate II).</text>
</comment>
<keyword evidence="1 10" id="KW-1003">Cell membrane</keyword>
<evidence type="ECO:0000256" key="1">
    <source>
        <dbReference type="ARBA" id="ARBA00022475"/>
    </source>
</evidence>
<gene>
    <name evidence="10 13" type="primary">murG</name>
    <name evidence="13" type="ORF">CAE01nite_32750</name>
</gene>
<feature type="binding site" evidence="10">
    <location>
        <position position="132"/>
    </location>
    <ligand>
        <name>UDP-N-acetyl-alpha-D-glucosamine</name>
        <dbReference type="ChEBI" id="CHEBI:57705"/>
    </ligand>
</feature>
<evidence type="ECO:0000259" key="11">
    <source>
        <dbReference type="Pfam" id="PF03033"/>
    </source>
</evidence>
<evidence type="ECO:0000256" key="4">
    <source>
        <dbReference type="ARBA" id="ARBA00022679"/>
    </source>
</evidence>
<evidence type="ECO:0000256" key="8">
    <source>
        <dbReference type="ARBA" id="ARBA00023306"/>
    </source>
</evidence>
<dbReference type="GO" id="GO:0005975">
    <property type="term" value="P:carbohydrate metabolic process"/>
    <property type="evidence" value="ECO:0007669"/>
    <property type="project" value="InterPro"/>
</dbReference>
<feature type="binding site" evidence="10">
    <location>
        <position position="309"/>
    </location>
    <ligand>
        <name>UDP-N-acetyl-alpha-D-glucosamine</name>
        <dbReference type="ChEBI" id="CHEBI:57705"/>
    </ligand>
</feature>
<name>A0A512DH86_9CELL</name>
<keyword evidence="5 10" id="KW-0133">Cell shape</keyword>
<comment type="similarity">
    <text evidence="10">Belongs to the glycosyltransferase 28 family. MurG subfamily.</text>
</comment>
<dbReference type="GO" id="GO:0071555">
    <property type="term" value="P:cell wall organization"/>
    <property type="evidence" value="ECO:0007669"/>
    <property type="project" value="UniProtKB-KW"/>
</dbReference>
<comment type="catalytic activity">
    <reaction evidence="10">
        <text>di-trans,octa-cis-undecaprenyl diphospho-N-acetyl-alpha-D-muramoyl-L-alanyl-D-glutamyl-meso-2,6-diaminopimeloyl-D-alanyl-D-alanine + UDP-N-acetyl-alpha-D-glucosamine = di-trans,octa-cis-undecaprenyl diphospho-[N-acetyl-alpha-D-glucosaminyl-(1-&gt;4)]-N-acetyl-alpha-D-muramoyl-L-alanyl-D-glutamyl-meso-2,6-diaminopimeloyl-D-alanyl-D-alanine + UDP + H(+)</text>
        <dbReference type="Rhea" id="RHEA:31227"/>
        <dbReference type="ChEBI" id="CHEBI:15378"/>
        <dbReference type="ChEBI" id="CHEBI:57705"/>
        <dbReference type="ChEBI" id="CHEBI:58223"/>
        <dbReference type="ChEBI" id="CHEBI:61387"/>
        <dbReference type="ChEBI" id="CHEBI:61388"/>
        <dbReference type="EC" id="2.4.1.227"/>
    </reaction>
</comment>
<evidence type="ECO:0000313" key="13">
    <source>
        <dbReference type="EMBL" id="GEO35550.1"/>
    </source>
</evidence>
<sequence>MSDPTPALRSVLLAGGGTAGHVNPLLAVAEELRRRHPDLEVTVLGTATGLEARLVPERGLPLALVPRVPLPRRPTAEWLRLPGRLGAAVAAAGDTIERTGAQVVVGFGGYVATPAYLAARRRGIPVVVHEANARPGLANRLGARWAAEVAVTSPGTPLPRAQVVGMPLRTAVADLARRRGDDPAGARRAAADALGLDPSRPTVLVTGGSLGAARLNAAVAGAAVQLVAAGVQVLHLTGTGKSDAVRDALADEPDVRSHYHVREYLSEMEQAYAVASLVVCRSGAATVSELAALGLPAVYVPLPIGNGEQRLNAAPVVDAGGGLIVADADLTTAWVRSHVLPLLADADRLAAMGRAAAGAGTVEGAGRVADLVERAALRARQGGPA</sequence>
<keyword evidence="9 10" id="KW-0961">Cell wall biogenesis/degradation</keyword>
<dbReference type="PANTHER" id="PTHR21015:SF22">
    <property type="entry name" value="GLYCOSYLTRANSFERASE"/>
    <property type="match status" value="1"/>
</dbReference>
<dbReference type="EMBL" id="BJYY01000021">
    <property type="protein sequence ID" value="GEO35550.1"/>
    <property type="molecule type" value="Genomic_DNA"/>
</dbReference>
<evidence type="ECO:0000256" key="2">
    <source>
        <dbReference type="ARBA" id="ARBA00022618"/>
    </source>
</evidence>
<dbReference type="GO" id="GO:0051991">
    <property type="term" value="F:UDP-N-acetyl-D-glucosamine:N-acetylmuramoyl-L-alanyl-D-glutamyl-meso-2,6-diaminopimelyl-D-alanyl-D-alanine-diphosphoundecaprenol 4-beta-N-acetylglucosaminlytransferase activity"/>
    <property type="evidence" value="ECO:0007669"/>
    <property type="project" value="RHEA"/>
</dbReference>
<evidence type="ECO:0000259" key="12">
    <source>
        <dbReference type="Pfam" id="PF04101"/>
    </source>
</evidence>
<dbReference type="OrthoDB" id="9808936at2"/>
<comment type="pathway">
    <text evidence="10">Cell wall biogenesis; peptidoglycan biosynthesis.</text>
</comment>
<keyword evidence="2 10" id="KW-0132">Cell division</keyword>
<dbReference type="GO" id="GO:0050511">
    <property type="term" value="F:undecaprenyldiphospho-muramoylpentapeptide beta-N-acetylglucosaminyltransferase activity"/>
    <property type="evidence" value="ECO:0007669"/>
    <property type="project" value="UniProtKB-UniRule"/>
</dbReference>
<evidence type="ECO:0000313" key="14">
    <source>
        <dbReference type="Proteomes" id="UP000321181"/>
    </source>
</evidence>
<keyword evidence="7 10" id="KW-0472">Membrane</keyword>
<keyword evidence="8 10" id="KW-0131">Cell cycle</keyword>
<dbReference type="GO" id="GO:0008360">
    <property type="term" value="P:regulation of cell shape"/>
    <property type="evidence" value="ECO:0007669"/>
    <property type="project" value="UniProtKB-KW"/>
</dbReference>
<organism evidence="13 14">
    <name type="scientific">Cellulomonas aerilata</name>
    <dbReference type="NCBI Taxonomy" id="515326"/>
    <lineage>
        <taxon>Bacteria</taxon>
        <taxon>Bacillati</taxon>
        <taxon>Actinomycetota</taxon>
        <taxon>Actinomycetes</taxon>
        <taxon>Micrococcales</taxon>
        <taxon>Cellulomonadaceae</taxon>
        <taxon>Cellulomonas</taxon>
    </lineage>
</organism>
<keyword evidence="3 10" id="KW-0328">Glycosyltransferase</keyword>
<comment type="caution">
    <text evidence="13">The sequence shown here is derived from an EMBL/GenBank/DDBJ whole genome shotgun (WGS) entry which is preliminary data.</text>
</comment>
<dbReference type="AlphaFoldDB" id="A0A512DH86"/>
<feature type="binding site" evidence="10">
    <location>
        <position position="169"/>
    </location>
    <ligand>
        <name>UDP-N-acetyl-alpha-D-glucosamine</name>
        <dbReference type="ChEBI" id="CHEBI:57705"/>
    </ligand>
</feature>
<accession>A0A512DH86</accession>
<dbReference type="NCBIfam" id="TIGR01133">
    <property type="entry name" value="murG"/>
    <property type="match status" value="1"/>
</dbReference>
<feature type="domain" description="Glycosyltransferase family 28 N-terminal" evidence="11">
    <location>
        <begin position="11"/>
        <end position="150"/>
    </location>
</feature>
<proteinExistence type="inferred from homology"/>
<keyword evidence="4 10" id="KW-0808">Transferase</keyword>
<feature type="binding site" evidence="10">
    <location>
        <begin position="18"/>
        <end position="20"/>
    </location>
    <ligand>
        <name>UDP-N-acetyl-alpha-D-glucosamine</name>
        <dbReference type="ChEBI" id="CHEBI:57705"/>
    </ligand>
</feature>
<evidence type="ECO:0000256" key="9">
    <source>
        <dbReference type="ARBA" id="ARBA00023316"/>
    </source>
</evidence>
<reference evidence="13 14" key="1">
    <citation type="submission" date="2019-07" db="EMBL/GenBank/DDBJ databases">
        <title>Whole genome shotgun sequence of Cellulomonas aerilata NBRC 106308.</title>
        <authorList>
            <person name="Hosoyama A."/>
            <person name="Uohara A."/>
            <person name="Ohji S."/>
            <person name="Ichikawa N."/>
        </authorList>
    </citation>
    <scope>NUCLEOTIDE SEQUENCE [LARGE SCALE GENOMIC DNA]</scope>
    <source>
        <strain evidence="13 14">NBRC 106308</strain>
    </source>
</reference>
<evidence type="ECO:0000256" key="7">
    <source>
        <dbReference type="ARBA" id="ARBA00023136"/>
    </source>
</evidence>
<dbReference type="Gene3D" id="3.40.50.2000">
    <property type="entry name" value="Glycogen Phosphorylase B"/>
    <property type="match status" value="2"/>
</dbReference>
<evidence type="ECO:0000256" key="10">
    <source>
        <dbReference type="HAMAP-Rule" id="MF_00033"/>
    </source>
</evidence>
<dbReference type="RefSeq" id="WP_146906598.1">
    <property type="nucleotide sequence ID" value="NZ_BAAARM010000006.1"/>
</dbReference>
<comment type="subcellular location">
    <subcellularLocation>
        <location evidence="10">Cell membrane</location>
        <topology evidence="10">Peripheral membrane protein</topology>
        <orientation evidence="10">Cytoplasmic side</orientation>
    </subcellularLocation>
</comment>
<keyword evidence="14" id="KW-1185">Reference proteome</keyword>
<dbReference type="InterPro" id="IPR004276">
    <property type="entry name" value="GlycoTrans_28_N"/>
</dbReference>
<keyword evidence="6 10" id="KW-0573">Peptidoglycan synthesis</keyword>
<dbReference type="SUPFAM" id="SSF53756">
    <property type="entry name" value="UDP-Glycosyltransferase/glycogen phosphorylase"/>
    <property type="match status" value="1"/>
</dbReference>
<dbReference type="GO" id="GO:0009252">
    <property type="term" value="P:peptidoglycan biosynthetic process"/>
    <property type="evidence" value="ECO:0007669"/>
    <property type="project" value="UniProtKB-UniRule"/>
</dbReference>
<dbReference type="CDD" id="cd03785">
    <property type="entry name" value="GT28_MurG"/>
    <property type="match status" value="1"/>
</dbReference>
<dbReference type="Proteomes" id="UP000321181">
    <property type="component" value="Unassembled WGS sequence"/>
</dbReference>
<comment type="caution">
    <text evidence="10">Lacks conserved residue(s) required for the propagation of feature annotation.</text>
</comment>